<organism evidence="5 6">
    <name type="scientific">Congregibacter variabilis</name>
    <dbReference type="NCBI Taxonomy" id="3081200"/>
    <lineage>
        <taxon>Bacteria</taxon>
        <taxon>Pseudomonadati</taxon>
        <taxon>Pseudomonadota</taxon>
        <taxon>Gammaproteobacteria</taxon>
        <taxon>Cellvibrionales</taxon>
        <taxon>Halieaceae</taxon>
        <taxon>Congregibacter</taxon>
    </lineage>
</organism>
<evidence type="ECO:0000313" key="5">
    <source>
        <dbReference type="EMBL" id="WOJ91912.1"/>
    </source>
</evidence>
<protein>
    <recommendedName>
        <fullName evidence="3">Pyridine nucleotide-disulfide oxidoreductase domain-containing protein 2</fullName>
    </recommendedName>
</protein>
<feature type="domain" description="Amine oxidase" evidence="4">
    <location>
        <begin position="15"/>
        <end position="501"/>
    </location>
</feature>
<dbReference type="InterPro" id="IPR002937">
    <property type="entry name" value="Amino_oxidase"/>
</dbReference>
<keyword evidence="6" id="KW-1185">Reference proteome</keyword>
<evidence type="ECO:0000256" key="3">
    <source>
        <dbReference type="ARBA" id="ARBA00040298"/>
    </source>
</evidence>
<evidence type="ECO:0000259" key="4">
    <source>
        <dbReference type="Pfam" id="PF01593"/>
    </source>
</evidence>
<gene>
    <name evidence="5" type="ORF">R0135_08925</name>
</gene>
<sequence>MSTYDTIVIGAGHNGLVCATLLAKAGQRVLVLEANDCIGGLAASREFHPGFHASVAQSFYALPGTLIKDLGLAKHGFEAASAPMDTIALSPDEGPVTIGDESVSGVSADDASAYQRYRRQLKTFAAALAPFWEKTMPGIGGNSLKELLTFAHMGLKLRMLGKDDMLEFLRVASLPMRDLVDEHFESEALKAALCWDGIVGSKLAPRSPNQAVLTLLNRMAGSHSGQHSLPAGGTRGFVSALRGAAEEAGVEIRLGAAVKNVLIEGDENGQRCRGVILVDGETVNANKVVSNADPKTTFLKLVGTPHLEIEFSNRIRRLRCDGFVAKLHLALKDRPQFTGVSTPDGRIILAPSMDAIEFAFDDAKYGHSSEHPVMEILIPSLRQPNLAPPGQHVLSAQIMYVPANPEGGWTQASRQALLDKLMAVLERYAPGIGALTLSAELLTPADLETQYHVTHGHWHHAEPAIDQLLMMRPTYEAAQYRTPIEGLYLCGAGAHPGGDLTGNPGRNAAREMLI</sequence>
<evidence type="ECO:0000256" key="2">
    <source>
        <dbReference type="ARBA" id="ARBA00038825"/>
    </source>
</evidence>
<name>A0ABZ0HXD9_9GAMM</name>
<dbReference type="PANTHER" id="PTHR10668">
    <property type="entry name" value="PHYTOENE DEHYDROGENASE"/>
    <property type="match status" value="1"/>
</dbReference>
<dbReference type="Pfam" id="PF01593">
    <property type="entry name" value="Amino_oxidase"/>
    <property type="match status" value="1"/>
</dbReference>
<dbReference type="InterPro" id="IPR036188">
    <property type="entry name" value="FAD/NAD-bd_sf"/>
</dbReference>
<comment type="function">
    <text evidence="1">Probable oxidoreductase that may play a role as regulator of mitochondrial function.</text>
</comment>
<dbReference type="EMBL" id="CP136864">
    <property type="protein sequence ID" value="WOJ91912.1"/>
    <property type="molecule type" value="Genomic_DNA"/>
</dbReference>
<reference evidence="5 6" key="1">
    <citation type="submission" date="2023-10" db="EMBL/GenBank/DDBJ databases">
        <title>Two novel species belonging to the OM43/NOR5 clade.</title>
        <authorList>
            <person name="Park M."/>
        </authorList>
    </citation>
    <scope>NUCLEOTIDE SEQUENCE [LARGE SCALE GENOMIC DNA]</scope>
    <source>
        <strain evidence="5 6">IMCC43200</strain>
    </source>
</reference>
<evidence type="ECO:0000313" key="6">
    <source>
        <dbReference type="Proteomes" id="UP001626537"/>
    </source>
</evidence>
<evidence type="ECO:0000256" key="1">
    <source>
        <dbReference type="ARBA" id="ARBA00037217"/>
    </source>
</evidence>
<dbReference type="SUPFAM" id="SSF51905">
    <property type="entry name" value="FAD/NAD(P)-binding domain"/>
    <property type="match status" value="1"/>
</dbReference>
<accession>A0ABZ0HXD9</accession>
<dbReference type="Gene3D" id="3.50.50.60">
    <property type="entry name" value="FAD/NAD(P)-binding domain"/>
    <property type="match status" value="2"/>
</dbReference>
<dbReference type="Proteomes" id="UP001626537">
    <property type="component" value="Chromosome"/>
</dbReference>
<dbReference type="RefSeq" id="WP_407346476.1">
    <property type="nucleotide sequence ID" value="NZ_CP136864.1"/>
</dbReference>
<dbReference type="PANTHER" id="PTHR10668:SF103">
    <property type="entry name" value="PYRIDINE NUCLEOTIDE-DISULFIDE OXIDOREDUCTASE DOMAIN-CONTAINING PROTEIN 2"/>
    <property type="match status" value="1"/>
</dbReference>
<comment type="subunit">
    <text evidence="2">Interacts with COX5B; this interaction may contribute to localize PYROXD2 to the inner face of the inner mitochondrial membrane.</text>
</comment>
<proteinExistence type="predicted"/>